<dbReference type="AlphaFoldDB" id="A0AAD9Q7X2"/>
<evidence type="ECO:0000313" key="1">
    <source>
        <dbReference type="EMBL" id="KAK2556288.1"/>
    </source>
</evidence>
<name>A0AAD9Q7X2_ACRCE</name>
<accession>A0AAD9Q7X2</accession>
<reference evidence="1" key="1">
    <citation type="journal article" date="2023" name="G3 (Bethesda)">
        <title>Whole genome assembly and annotation of the endangered Caribbean coral Acropora cervicornis.</title>
        <authorList>
            <person name="Selwyn J.D."/>
            <person name="Vollmer S.V."/>
        </authorList>
    </citation>
    <scope>NUCLEOTIDE SEQUENCE</scope>
    <source>
        <strain evidence="1">K2</strain>
    </source>
</reference>
<gene>
    <name evidence="1" type="ORF">P5673_021937</name>
</gene>
<dbReference type="PANTHER" id="PTHR33198">
    <property type="entry name" value="ANK_REP_REGION DOMAIN-CONTAINING PROTEIN-RELATED"/>
    <property type="match status" value="1"/>
</dbReference>
<evidence type="ECO:0008006" key="3">
    <source>
        <dbReference type="Google" id="ProtNLM"/>
    </source>
</evidence>
<feature type="non-terminal residue" evidence="1">
    <location>
        <position position="1"/>
    </location>
</feature>
<dbReference type="InterPro" id="IPR001969">
    <property type="entry name" value="Aspartic_peptidase_AS"/>
</dbReference>
<proteinExistence type="predicted"/>
<dbReference type="Proteomes" id="UP001249851">
    <property type="component" value="Unassembled WGS sequence"/>
</dbReference>
<dbReference type="EMBL" id="JARQWQ010000057">
    <property type="protein sequence ID" value="KAK2556288.1"/>
    <property type="molecule type" value="Genomic_DNA"/>
</dbReference>
<keyword evidence="2" id="KW-1185">Reference proteome</keyword>
<dbReference type="CDD" id="cd00303">
    <property type="entry name" value="retropepsin_like"/>
    <property type="match status" value="1"/>
</dbReference>
<reference evidence="1" key="2">
    <citation type="journal article" date="2023" name="Science">
        <title>Genomic signatures of disease resistance in endangered staghorn corals.</title>
        <authorList>
            <person name="Vollmer S.V."/>
            <person name="Selwyn J.D."/>
            <person name="Despard B.A."/>
            <person name="Roesel C.L."/>
        </authorList>
    </citation>
    <scope>NUCLEOTIDE SEQUENCE</scope>
    <source>
        <strain evidence="1">K2</strain>
    </source>
</reference>
<protein>
    <recommendedName>
        <fullName evidence="3">Retrotransposon gag domain-containing protein</fullName>
    </recommendedName>
</protein>
<dbReference type="GO" id="GO:0006508">
    <property type="term" value="P:proteolysis"/>
    <property type="evidence" value="ECO:0007669"/>
    <property type="project" value="InterPro"/>
</dbReference>
<dbReference type="PROSITE" id="PS00141">
    <property type="entry name" value="ASP_PROTEASE"/>
    <property type="match status" value="1"/>
</dbReference>
<comment type="caution">
    <text evidence="1">The sequence shown here is derived from an EMBL/GenBank/DDBJ whole genome shotgun (WGS) entry which is preliminary data.</text>
</comment>
<sequence length="284" mass="32582">MAEALPHFPPFDISDEPGAKGPRWKKYITRFKNLMVAMNITDAARLRELLLHYVGEDTNEIFDTLPNTEAAEDENTLTKAIDALTKNIVFEEYQFRKARQEDDETIQAYHKRLNKRAQPCEFADVDREIKAQVIQHCTSTKFRRKGLNDPTVSLKDLLNYGRTLELTESRIIDLEHIGNNHNKYPMFKVRVNDTWLDLLADSGSSINLLDCKSFNKLEPRHTLEPTNAKIYPYKSDDTLPILGKFTARFETTDTQTIEATFYVTEGTGGSILSWCTSEALELIK</sequence>
<dbReference type="GO" id="GO:0004190">
    <property type="term" value="F:aspartic-type endopeptidase activity"/>
    <property type="evidence" value="ECO:0007669"/>
    <property type="project" value="InterPro"/>
</dbReference>
<organism evidence="1 2">
    <name type="scientific">Acropora cervicornis</name>
    <name type="common">Staghorn coral</name>
    <dbReference type="NCBI Taxonomy" id="6130"/>
    <lineage>
        <taxon>Eukaryota</taxon>
        <taxon>Metazoa</taxon>
        <taxon>Cnidaria</taxon>
        <taxon>Anthozoa</taxon>
        <taxon>Hexacorallia</taxon>
        <taxon>Scleractinia</taxon>
        <taxon>Astrocoeniina</taxon>
        <taxon>Acroporidae</taxon>
        <taxon>Acropora</taxon>
    </lineage>
</organism>
<evidence type="ECO:0000313" key="2">
    <source>
        <dbReference type="Proteomes" id="UP001249851"/>
    </source>
</evidence>
<dbReference type="PANTHER" id="PTHR33198:SF20">
    <property type="entry name" value="RETROTRANSPOSON GAG DOMAIN-CONTAINING PROTEIN"/>
    <property type="match status" value="1"/>
</dbReference>